<comment type="caution">
    <text evidence="4">The sequence shown here is derived from an EMBL/GenBank/DDBJ whole genome shotgun (WGS) entry which is preliminary data.</text>
</comment>
<dbReference type="PANTHER" id="PTHR31044">
    <property type="entry name" value="BETA-1,3 GLUCANASE"/>
    <property type="match status" value="1"/>
</dbReference>
<dbReference type="Pfam" id="PF07983">
    <property type="entry name" value="X8"/>
    <property type="match status" value="1"/>
</dbReference>
<organism evidence="4 5">
    <name type="scientific">Ambrosia artemisiifolia</name>
    <name type="common">Common ragweed</name>
    <dbReference type="NCBI Taxonomy" id="4212"/>
    <lineage>
        <taxon>Eukaryota</taxon>
        <taxon>Viridiplantae</taxon>
        <taxon>Streptophyta</taxon>
        <taxon>Embryophyta</taxon>
        <taxon>Tracheophyta</taxon>
        <taxon>Spermatophyta</taxon>
        <taxon>Magnoliopsida</taxon>
        <taxon>eudicotyledons</taxon>
        <taxon>Gunneridae</taxon>
        <taxon>Pentapetalae</taxon>
        <taxon>asterids</taxon>
        <taxon>campanulids</taxon>
        <taxon>Asterales</taxon>
        <taxon>Asteraceae</taxon>
        <taxon>Asteroideae</taxon>
        <taxon>Heliantheae alliance</taxon>
        <taxon>Heliantheae</taxon>
        <taxon>Ambrosia</taxon>
    </lineage>
</organism>
<feature type="region of interest" description="Disordered" evidence="2">
    <location>
        <begin position="204"/>
        <end position="273"/>
    </location>
</feature>
<sequence length="295" mass="29411">MQVTLPKKIIHLQHDQIFSSPSTFTTQLDDIPIVQPTTPTGTPNTYSPTPTTGSGDPNGYGSLPPPSGGGGGISGGGGFQPNNPTTSPNGPSGPTGPSAPMGPPGPTGQTGPTPTGPSGPSSSSGGSWCVASSSASETSLQVALDYACGYGGADCSAIQPGASCYNPNTVRDHASYAFNAYYQKNPAPTSCSFGGVAQLTNTDPSSGSCKFPAGKSGGMTPPTPPMPSAPTPPTMSTPINPYPTSPNAPFGGSTDQPGYTSLGPSEEPSSADSVASSLLLPLMLASLLMVMNREN</sequence>
<keyword evidence="1" id="KW-0732">Signal</keyword>
<reference evidence="4" key="1">
    <citation type="submission" date="2022-06" db="EMBL/GenBank/DDBJ databases">
        <title>Uncovering the hologenomic basis of an extraordinary plant invasion.</title>
        <authorList>
            <person name="Bieker V.C."/>
            <person name="Martin M.D."/>
            <person name="Gilbert T."/>
            <person name="Hodgins K."/>
            <person name="Battlay P."/>
            <person name="Petersen B."/>
            <person name="Wilson J."/>
        </authorList>
    </citation>
    <scope>NUCLEOTIDE SEQUENCE</scope>
    <source>
        <strain evidence="4">AA19_3_7</strain>
        <tissue evidence="4">Leaf</tissue>
    </source>
</reference>
<protein>
    <recommendedName>
        <fullName evidence="3">X8 domain-containing protein</fullName>
    </recommendedName>
</protein>
<dbReference type="EMBL" id="JAMZMK010007851">
    <property type="protein sequence ID" value="KAI7742968.1"/>
    <property type="molecule type" value="Genomic_DNA"/>
</dbReference>
<feature type="domain" description="X8" evidence="3">
    <location>
        <begin position="127"/>
        <end position="211"/>
    </location>
</feature>
<dbReference type="Proteomes" id="UP001206925">
    <property type="component" value="Unassembled WGS sequence"/>
</dbReference>
<keyword evidence="5" id="KW-1185">Reference proteome</keyword>
<feature type="region of interest" description="Disordered" evidence="2">
    <location>
        <begin position="28"/>
        <end position="131"/>
    </location>
</feature>
<accession>A0AAD5CJ08</accession>
<evidence type="ECO:0000313" key="5">
    <source>
        <dbReference type="Proteomes" id="UP001206925"/>
    </source>
</evidence>
<dbReference type="FunFam" id="1.20.58.1040:FF:000007">
    <property type="entry name" value="PLASMODESMATA CALLOSE-BINDING PROTEIN 2"/>
    <property type="match status" value="1"/>
</dbReference>
<feature type="compositionally biased region" description="Pro residues" evidence="2">
    <location>
        <begin position="221"/>
        <end position="246"/>
    </location>
</feature>
<feature type="compositionally biased region" description="Gly residues" evidence="2">
    <location>
        <begin position="68"/>
        <end position="79"/>
    </location>
</feature>
<dbReference type="InterPro" id="IPR012946">
    <property type="entry name" value="X8"/>
</dbReference>
<feature type="compositionally biased region" description="Low complexity" evidence="2">
    <location>
        <begin position="264"/>
        <end position="273"/>
    </location>
</feature>
<dbReference type="GO" id="GO:0009506">
    <property type="term" value="C:plasmodesma"/>
    <property type="evidence" value="ECO:0007669"/>
    <property type="project" value="UniProtKB-ARBA"/>
</dbReference>
<gene>
    <name evidence="4" type="ORF">M8C21_030250</name>
</gene>
<evidence type="ECO:0000313" key="4">
    <source>
        <dbReference type="EMBL" id="KAI7742968.1"/>
    </source>
</evidence>
<name>A0AAD5CJ08_AMBAR</name>
<feature type="compositionally biased region" description="Low complexity" evidence="2">
    <location>
        <begin position="81"/>
        <end position="99"/>
    </location>
</feature>
<dbReference type="AlphaFoldDB" id="A0AAD5CJ08"/>
<dbReference type="InterPro" id="IPR044788">
    <property type="entry name" value="X8_dom_prot"/>
</dbReference>
<dbReference type="Gene3D" id="1.20.58.1040">
    <property type="match status" value="1"/>
</dbReference>
<dbReference type="PANTHER" id="PTHR31044:SF123">
    <property type="entry name" value="GLUCAN ENDO-1,3-BETA-D-GLUCOSIDASE"/>
    <property type="match status" value="1"/>
</dbReference>
<dbReference type="SMART" id="SM00768">
    <property type="entry name" value="X8"/>
    <property type="match status" value="1"/>
</dbReference>
<feature type="compositionally biased region" description="Polar residues" evidence="2">
    <location>
        <begin position="253"/>
        <end position="263"/>
    </location>
</feature>
<dbReference type="PRINTS" id="PR01217">
    <property type="entry name" value="PRICHEXTENSN"/>
</dbReference>
<proteinExistence type="predicted"/>
<evidence type="ECO:0000259" key="3">
    <source>
        <dbReference type="SMART" id="SM00768"/>
    </source>
</evidence>
<feature type="compositionally biased region" description="Polar residues" evidence="2">
    <location>
        <begin position="35"/>
        <end position="55"/>
    </location>
</feature>
<feature type="compositionally biased region" description="Low complexity" evidence="2">
    <location>
        <begin position="107"/>
        <end position="131"/>
    </location>
</feature>
<evidence type="ECO:0000256" key="2">
    <source>
        <dbReference type="SAM" id="MobiDB-lite"/>
    </source>
</evidence>
<evidence type="ECO:0000256" key="1">
    <source>
        <dbReference type="ARBA" id="ARBA00022729"/>
    </source>
</evidence>